<keyword evidence="5" id="KW-1185">Reference proteome</keyword>
<evidence type="ECO:0000256" key="1">
    <source>
        <dbReference type="ARBA" id="ARBA00004613"/>
    </source>
</evidence>
<sequence>MAKSTIAKLKSLYKKVDDIDLIVGGIAEVAQDGAIVGPTFRCILAEQFIRTRAGDRFFYDNPGQPSSFTKRKYLPGMTNQSVNQISNSLC</sequence>
<keyword evidence="3" id="KW-0560">Oxidoreductase</keyword>
<gene>
    <name evidence="6" type="primary">LOC113469700</name>
</gene>
<dbReference type="InterPro" id="IPR019791">
    <property type="entry name" value="Haem_peroxidase_animal"/>
</dbReference>
<dbReference type="InterPro" id="IPR010255">
    <property type="entry name" value="Haem_peroxidase_sf"/>
</dbReference>
<dbReference type="Proteomes" id="UP000079169">
    <property type="component" value="Unplaced"/>
</dbReference>
<dbReference type="GeneID" id="113469700"/>
<dbReference type="PROSITE" id="PS50292">
    <property type="entry name" value="PEROXIDASE_3"/>
    <property type="match status" value="1"/>
</dbReference>
<reference evidence="6" key="1">
    <citation type="submission" date="2025-08" db="UniProtKB">
        <authorList>
            <consortium name="RefSeq"/>
        </authorList>
    </citation>
    <scope>IDENTIFICATION</scope>
</reference>
<dbReference type="KEGG" id="dci:113469700"/>
<dbReference type="PaxDb" id="121845-A0A3Q0J4D7"/>
<keyword evidence="4" id="KW-0325">Glycoprotein</keyword>
<dbReference type="GO" id="GO:0004601">
    <property type="term" value="F:peroxidase activity"/>
    <property type="evidence" value="ECO:0007669"/>
    <property type="project" value="UniProtKB-KW"/>
</dbReference>
<evidence type="ECO:0000313" key="5">
    <source>
        <dbReference type="Proteomes" id="UP000079169"/>
    </source>
</evidence>
<evidence type="ECO:0000256" key="4">
    <source>
        <dbReference type="ARBA" id="ARBA00023180"/>
    </source>
</evidence>
<evidence type="ECO:0000313" key="6">
    <source>
        <dbReference type="RefSeq" id="XP_026683364.1"/>
    </source>
</evidence>
<name>A0A3Q0J4D7_DIACI</name>
<dbReference type="InterPro" id="IPR037120">
    <property type="entry name" value="Haem_peroxidase_sf_animal"/>
</dbReference>
<dbReference type="GO" id="GO:0020037">
    <property type="term" value="F:heme binding"/>
    <property type="evidence" value="ECO:0007669"/>
    <property type="project" value="InterPro"/>
</dbReference>
<dbReference type="Pfam" id="PF03098">
    <property type="entry name" value="An_peroxidase"/>
    <property type="match status" value="1"/>
</dbReference>
<proteinExistence type="predicted"/>
<keyword evidence="3" id="KW-0575">Peroxidase</keyword>
<dbReference type="SUPFAM" id="SSF48113">
    <property type="entry name" value="Heme-dependent peroxidases"/>
    <property type="match status" value="1"/>
</dbReference>
<protein>
    <submittedName>
        <fullName evidence="6">Peroxinectin A-like</fullName>
    </submittedName>
</protein>
<evidence type="ECO:0000256" key="3">
    <source>
        <dbReference type="ARBA" id="ARBA00022559"/>
    </source>
</evidence>
<evidence type="ECO:0000256" key="2">
    <source>
        <dbReference type="ARBA" id="ARBA00022525"/>
    </source>
</evidence>
<dbReference type="AlphaFoldDB" id="A0A3Q0J4D7"/>
<dbReference type="PANTHER" id="PTHR11475">
    <property type="entry name" value="OXIDASE/PEROXIDASE"/>
    <property type="match status" value="1"/>
</dbReference>
<comment type="subcellular location">
    <subcellularLocation>
        <location evidence="1">Secreted</location>
    </subcellularLocation>
</comment>
<dbReference type="PANTHER" id="PTHR11475:SF4">
    <property type="entry name" value="CHORION PEROXIDASE"/>
    <property type="match status" value="1"/>
</dbReference>
<dbReference type="RefSeq" id="XP_026683364.1">
    <property type="nucleotide sequence ID" value="XM_026827563.1"/>
</dbReference>
<accession>A0A3Q0J4D7</accession>
<keyword evidence="2" id="KW-0964">Secreted</keyword>
<dbReference type="STRING" id="121845.A0A3Q0J4D7"/>
<dbReference type="GO" id="GO:0006979">
    <property type="term" value="P:response to oxidative stress"/>
    <property type="evidence" value="ECO:0007669"/>
    <property type="project" value="InterPro"/>
</dbReference>
<dbReference type="GO" id="GO:0005576">
    <property type="term" value="C:extracellular region"/>
    <property type="evidence" value="ECO:0007669"/>
    <property type="project" value="UniProtKB-SubCell"/>
</dbReference>
<organism evidence="5 6">
    <name type="scientific">Diaphorina citri</name>
    <name type="common">Asian citrus psyllid</name>
    <dbReference type="NCBI Taxonomy" id="121845"/>
    <lineage>
        <taxon>Eukaryota</taxon>
        <taxon>Metazoa</taxon>
        <taxon>Ecdysozoa</taxon>
        <taxon>Arthropoda</taxon>
        <taxon>Hexapoda</taxon>
        <taxon>Insecta</taxon>
        <taxon>Pterygota</taxon>
        <taxon>Neoptera</taxon>
        <taxon>Paraneoptera</taxon>
        <taxon>Hemiptera</taxon>
        <taxon>Sternorrhyncha</taxon>
        <taxon>Psylloidea</taxon>
        <taxon>Psyllidae</taxon>
        <taxon>Diaphorininae</taxon>
        <taxon>Diaphorina</taxon>
    </lineage>
</organism>
<dbReference type="Gene3D" id="1.10.640.10">
    <property type="entry name" value="Haem peroxidase domain superfamily, animal type"/>
    <property type="match status" value="1"/>
</dbReference>